<dbReference type="InterPro" id="IPR050109">
    <property type="entry name" value="HTH-type_TetR-like_transc_reg"/>
</dbReference>
<evidence type="ECO:0000313" key="7">
    <source>
        <dbReference type="Proteomes" id="UP001141259"/>
    </source>
</evidence>
<proteinExistence type="predicted"/>
<keyword evidence="7" id="KW-1185">Reference proteome</keyword>
<accession>A0A9X3AKI7</accession>
<dbReference type="InterPro" id="IPR036271">
    <property type="entry name" value="Tet_transcr_reg_TetR-rel_C_sf"/>
</dbReference>
<protein>
    <submittedName>
        <fullName evidence="6">TetR/AcrR family transcriptional regulator</fullName>
    </submittedName>
</protein>
<dbReference type="RefSeq" id="WP_259628420.1">
    <property type="nucleotide sequence ID" value="NZ_JANYMP010000027.1"/>
</dbReference>
<dbReference type="PANTHER" id="PTHR30055:SF234">
    <property type="entry name" value="HTH-TYPE TRANSCRIPTIONAL REGULATOR BETI"/>
    <property type="match status" value="1"/>
</dbReference>
<dbReference type="InterPro" id="IPR001647">
    <property type="entry name" value="HTH_TetR"/>
</dbReference>
<evidence type="ECO:0000256" key="4">
    <source>
        <dbReference type="PROSITE-ProRule" id="PRU00335"/>
    </source>
</evidence>
<keyword evidence="1" id="KW-0805">Transcription regulation</keyword>
<keyword evidence="2 4" id="KW-0238">DNA-binding</keyword>
<dbReference type="SUPFAM" id="SSF48498">
    <property type="entry name" value="Tetracyclin repressor-like, C-terminal domain"/>
    <property type="match status" value="1"/>
</dbReference>
<dbReference type="Gene3D" id="1.10.357.10">
    <property type="entry name" value="Tetracycline Repressor, domain 2"/>
    <property type="match status" value="1"/>
</dbReference>
<name>A0A9X3AKI7_9PSEU</name>
<reference evidence="6" key="1">
    <citation type="submission" date="2022-08" db="EMBL/GenBank/DDBJ databases">
        <authorList>
            <person name="Tistechok S."/>
            <person name="Samborskyy M."/>
            <person name="Roman I."/>
        </authorList>
    </citation>
    <scope>NUCLEOTIDE SEQUENCE</scope>
    <source>
        <strain evidence="6">DSM 103496</strain>
    </source>
</reference>
<dbReference type="PROSITE" id="PS50977">
    <property type="entry name" value="HTH_TETR_2"/>
    <property type="match status" value="1"/>
</dbReference>
<sequence length="253" mass="27418">MTSRTEDGEPDPADRGRDQVRQQIIRAATDLLAHGGRDAVTTRSVAVAAGVQPPVIYRLFGDKSGLLKAVAEAGFDAYLRAHHQIGQDCQDPVDDLRAGWDLAVEFGLDNPALYTLTYSGPAEADSVAFAASMDLLMRRIRRIASHGLLRIDENLAALTIHATARGAVLTALSLPEDQRDPALLTTLREAMITAVTHQRPPTHEPGPAGAARALRASLTDQTVLTAGEQHLLREWLDRLTTDAHHHVDEPETV</sequence>
<evidence type="ECO:0000256" key="2">
    <source>
        <dbReference type="ARBA" id="ARBA00023125"/>
    </source>
</evidence>
<keyword evidence="3" id="KW-0804">Transcription</keyword>
<dbReference type="PANTHER" id="PTHR30055">
    <property type="entry name" value="HTH-TYPE TRANSCRIPTIONAL REGULATOR RUTR"/>
    <property type="match status" value="1"/>
</dbReference>
<feature type="domain" description="HTH tetR-type" evidence="5">
    <location>
        <begin position="18"/>
        <end position="78"/>
    </location>
</feature>
<dbReference type="EMBL" id="JANYMP010000027">
    <property type="protein sequence ID" value="MCS7482955.1"/>
    <property type="molecule type" value="Genomic_DNA"/>
</dbReference>
<dbReference type="Pfam" id="PF00440">
    <property type="entry name" value="TetR_N"/>
    <property type="match status" value="1"/>
</dbReference>
<dbReference type="AlphaFoldDB" id="A0A9X3AKI7"/>
<evidence type="ECO:0000256" key="1">
    <source>
        <dbReference type="ARBA" id="ARBA00023015"/>
    </source>
</evidence>
<comment type="caution">
    <text evidence="6">The sequence shown here is derived from an EMBL/GenBank/DDBJ whole genome shotgun (WGS) entry which is preliminary data.</text>
</comment>
<evidence type="ECO:0000259" key="5">
    <source>
        <dbReference type="PROSITE" id="PS50977"/>
    </source>
</evidence>
<dbReference type="PRINTS" id="PR00455">
    <property type="entry name" value="HTHTETR"/>
</dbReference>
<feature type="DNA-binding region" description="H-T-H motif" evidence="4">
    <location>
        <begin position="41"/>
        <end position="60"/>
    </location>
</feature>
<dbReference type="SUPFAM" id="SSF46689">
    <property type="entry name" value="Homeodomain-like"/>
    <property type="match status" value="1"/>
</dbReference>
<organism evidence="6 7">
    <name type="scientific">Umezawaea endophytica</name>
    <dbReference type="NCBI Taxonomy" id="1654476"/>
    <lineage>
        <taxon>Bacteria</taxon>
        <taxon>Bacillati</taxon>
        <taxon>Actinomycetota</taxon>
        <taxon>Actinomycetes</taxon>
        <taxon>Pseudonocardiales</taxon>
        <taxon>Pseudonocardiaceae</taxon>
        <taxon>Umezawaea</taxon>
    </lineage>
</organism>
<gene>
    <name evidence="6" type="ORF">NZH93_39420</name>
</gene>
<dbReference type="GO" id="GO:0003700">
    <property type="term" value="F:DNA-binding transcription factor activity"/>
    <property type="evidence" value="ECO:0007669"/>
    <property type="project" value="TreeGrafter"/>
</dbReference>
<evidence type="ECO:0000313" key="6">
    <source>
        <dbReference type="EMBL" id="MCS7482955.1"/>
    </source>
</evidence>
<dbReference type="Proteomes" id="UP001141259">
    <property type="component" value="Unassembled WGS sequence"/>
</dbReference>
<dbReference type="InterPro" id="IPR009057">
    <property type="entry name" value="Homeodomain-like_sf"/>
</dbReference>
<dbReference type="GO" id="GO:0000976">
    <property type="term" value="F:transcription cis-regulatory region binding"/>
    <property type="evidence" value="ECO:0007669"/>
    <property type="project" value="TreeGrafter"/>
</dbReference>
<evidence type="ECO:0000256" key="3">
    <source>
        <dbReference type="ARBA" id="ARBA00023163"/>
    </source>
</evidence>